<feature type="region of interest" description="Disordered" evidence="4">
    <location>
        <begin position="1"/>
        <end position="28"/>
    </location>
</feature>
<dbReference type="HAMAP" id="MF_00187">
    <property type="entry name" value="FdhD"/>
    <property type="match status" value="1"/>
</dbReference>
<dbReference type="GO" id="GO:0005737">
    <property type="term" value="C:cytoplasm"/>
    <property type="evidence" value="ECO:0007669"/>
    <property type="project" value="UniProtKB-SubCell"/>
</dbReference>
<keyword evidence="1 3" id="KW-0963">Cytoplasm</keyword>
<feature type="active site" description="Cysteine persulfide intermediate" evidence="3">
    <location>
        <position position="131"/>
    </location>
</feature>
<dbReference type="KEGG" id="dmp:FAK_16210"/>
<evidence type="ECO:0000256" key="2">
    <source>
        <dbReference type="ARBA" id="ARBA00023150"/>
    </source>
</evidence>
<feature type="compositionally biased region" description="Basic and acidic residues" evidence="4">
    <location>
        <begin position="1"/>
        <end position="12"/>
    </location>
</feature>
<dbReference type="GO" id="GO:0097163">
    <property type="term" value="F:sulfur carrier activity"/>
    <property type="evidence" value="ECO:0007669"/>
    <property type="project" value="UniProtKB-UniRule"/>
</dbReference>
<accession>A0AAU9EF27</accession>
<evidence type="ECO:0000313" key="6">
    <source>
        <dbReference type="Proteomes" id="UP001366166"/>
    </source>
</evidence>
<protein>
    <recommendedName>
        <fullName evidence="3">Sulfur carrier protein FdhD</fullName>
    </recommendedName>
</protein>
<evidence type="ECO:0000256" key="3">
    <source>
        <dbReference type="HAMAP-Rule" id="MF_00187"/>
    </source>
</evidence>
<dbReference type="PANTHER" id="PTHR30592:SF1">
    <property type="entry name" value="SULFUR CARRIER PROTEIN FDHD"/>
    <property type="match status" value="1"/>
</dbReference>
<dbReference type="InterPro" id="IPR003786">
    <property type="entry name" value="FdhD"/>
</dbReference>
<evidence type="ECO:0000256" key="1">
    <source>
        <dbReference type="ARBA" id="ARBA00022490"/>
    </source>
</evidence>
<dbReference type="InterPro" id="IPR016193">
    <property type="entry name" value="Cytidine_deaminase-like"/>
</dbReference>
<reference evidence="6" key="1">
    <citation type="journal article" date="2023" name="Arch. Microbiol.">
        <title>Desulfoferula mesophilus gen. nov. sp. nov., a mesophilic sulfate-reducing bacterium isolated from a brackish lake sediment.</title>
        <authorList>
            <person name="Watanabe T."/>
            <person name="Yabe T."/>
            <person name="Tsuji J.M."/>
            <person name="Fukui M."/>
        </authorList>
    </citation>
    <scope>NUCLEOTIDE SEQUENCE [LARGE SCALE GENOMIC DNA]</scope>
    <source>
        <strain evidence="6">12FAK</strain>
    </source>
</reference>
<dbReference type="AlphaFoldDB" id="A0AAU9EF27"/>
<evidence type="ECO:0000313" key="5">
    <source>
        <dbReference type="EMBL" id="BEQ14555.1"/>
    </source>
</evidence>
<dbReference type="Gene3D" id="3.10.20.10">
    <property type="match status" value="1"/>
</dbReference>
<comment type="similarity">
    <text evidence="3">Belongs to the FdhD family.</text>
</comment>
<organism evidence="5 6">
    <name type="scientific">Desulfoferula mesophila</name>
    <dbReference type="NCBI Taxonomy" id="3058419"/>
    <lineage>
        <taxon>Bacteria</taxon>
        <taxon>Pseudomonadati</taxon>
        <taxon>Thermodesulfobacteriota</taxon>
        <taxon>Desulfarculia</taxon>
        <taxon>Desulfarculales</taxon>
        <taxon>Desulfarculaceae</taxon>
        <taxon>Desulfoferula</taxon>
    </lineage>
</organism>
<proteinExistence type="inferred from homology"/>
<evidence type="ECO:0000256" key="4">
    <source>
        <dbReference type="SAM" id="MobiDB-lite"/>
    </source>
</evidence>
<dbReference type="EMBL" id="AP028679">
    <property type="protein sequence ID" value="BEQ14555.1"/>
    <property type="molecule type" value="Genomic_DNA"/>
</dbReference>
<dbReference type="GO" id="GO:0006777">
    <property type="term" value="P:Mo-molybdopterin cofactor biosynthetic process"/>
    <property type="evidence" value="ECO:0007669"/>
    <property type="project" value="UniProtKB-UniRule"/>
</dbReference>
<dbReference type="Pfam" id="PF02634">
    <property type="entry name" value="FdhD-NarQ"/>
    <property type="match status" value="1"/>
</dbReference>
<comment type="function">
    <text evidence="3">Required for formate dehydrogenase (FDH) activity. Acts as a sulfur carrier protein that transfers sulfur from IscS to the molybdenum cofactor prior to its insertion into FDH.</text>
</comment>
<keyword evidence="6" id="KW-1185">Reference proteome</keyword>
<dbReference type="NCBIfam" id="TIGR00129">
    <property type="entry name" value="fdhD_narQ"/>
    <property type="match status" value="1"/>
</dbReference>
<keyword evidence="2 3" id="KW-0501">Molybdenum cofactor biosynthesis</keyword>
<dbReference type="Proteomes" id="UP001366166">
    <property type="component" value="Chromosome"/>
</dbReference>
<sequence>MVRSARRQERYSLSKQSEQPSVVSRQPSLRVEENRARVDGDELAVEAPCEIRLGGRSYVLLMATPADLRHLALGFCLTEGLVASTREVLDISLGGDELPGVGPVYWADVSLPPELARRARARRAAPAATSCGLCGLESFRDLGGGIVPVRSALTVELENIQKLFKAMEEGQGIYRRTGAAHAVALGNAQGELLHLAEDVGRHNAMDKVLGMAMSEGRDLSECVCAVSGRISLEMALKAARAGLPMVSSVSAATSLGRKICEQSGVTLLGFVRQGRATIYCHPQRVLNQGEPLPGL</sequence>
<feature type="binding site" evidence="3">
    <location>
        <begin position="270"/>
        <end position="275"/>
    </location>
    <ligand>
        <name>Mo-bis(molybdopterin guanine dinucleotide)</name>
        <dbReference type="ChEBI" id="CHEBI:60539"/>
    </ligand>
</feature>
<dbReference type="GO" id="GO:0016783">
    <property type="term" value="F:sulfurtransferase activity"/>
    <property type="evidence" value="ECO:0007669"/>
    <property type="project" value="InterPro"/>
</dbReference>
<dbReference type="PANTHER" id="PTHR30592">
    <property type="entry name" value="FORMATE DEHYDROGENASE"/>
    <property type="match status" value="1"/>
</dbReference>
<dbReference type="SUPFAM" id="SSF53927">
    <property type="entry name" value="Cytidine deaminase-like"/>
    <property type="match status" value="1"/>
</dbReference>
<dbReference type="PIRSF" id="PIRSF015626">
    <property type="entry name" value="FdhD"/>
    <property type="match status" value="1"/>
</dbReference>
<comment type="subcellular location">
    <subcellularLocation>
        <location evidence="3">Cytoplasm</location>
    </subcellularLocation>
</comment>
<feature type="compositionally biased region" description="Polar residues" evidence="4">
    <location>
        <begin position="13"/>
        <end position="27"/>
    </location>
</feature>
<name>A0AAU9EF27_9BACT</name>
<dbReference type="Gene3D" id="3.40.140.10">
    <property type="entry name" value="Cytidine Deaminase, domain 2"/>
    <property type="match status" value="1"/>
</dbReference>
<gene>
    <name evidence="3 5" type="primary">fdhD</name>
    <name evidence="5" type="ORF">FAK_16210</name>
</gene>